<dbReference type="SUPFAM" id="SSF53335">
    <property type="entry name" value="S-adenosyl-L-methionine-dependent methyltransferases"/>
    <property type="match status" value="1"/>
</dbReference>
<evidence type="ECO:0008006" key="5">
    <source>
        <dbReference type="Google" id="ProtNLM"/>
    </source>
</evidence>
<evidence type="ECO:0000313" key="4">
    <source>
        <dbReference type="Proteomes" id="UP000029628"/>
    </source>
</evidence>
<dbReference type="CDD" id="cd02440">
    <property type="entry name" value="AdoMet_MTases"/>
    <property type="match status" value="1"/>
</dbReference>
<dbReference type="PANTHER" id="PTHR43667">
    <property type="entry name" value="CYCLOPROPANE-FATTY-ACYL-PHOSPHOLIPID SYNTHASE"/>
    <property type="match status" value="1"/>
</dbReference>
<sequence length="531" mass="61382">MSAINNKNIQQEVYEQLGYISYPFPYTMPNFLETRARLMGVVPAESRTARVLELGSTFGGNIISQALFQPESTFVGVELSTSQVDLGQAIIESCEIPNVSLIAMDIANIDKSFGTFDYIIVHGMYSWVNDVVKDHILRICSENLAENGIAYISYNTFPGWHVMEEVRQLMLFANRHLEGWNHNKKVQHAKYIASVIGTEILNYNDLKQKNQKFLQALKRTIQKDDYYVGHDHLEPHNDPVYFHQFIEHAEKYDLSYLCDADLTLSAVSTYDKALASRLKKLAPDSRIEQEQYLDFIVDTSFRKSIFCKSKLATKTTSHLCSIENYSDAMVADILSNFHFQVMFDKEFINTISDAVMRSTLNKLHDMERSFQFEQSIAIVKESIRYVLHTNEADQDSYRNYLSQWQYLLVEHCVKGGIRCMYSDVSPHSYEDNRSYIPSKLTKFIKITVLKEGKGKLYPANIYNEAVGDITEEDIHYMEFFSLPREKHEIIDEILRFSFGTTTCQDSTYAMLADNYYEALINRFTTLGYWCI</sequence>
<dbReference type="Pfam" id="PF10119">
    <property type="entry name" value="MethyTransf_Reg"/>
    <property type="match status" value="1"/>
</dbReference>
<dbReference type="PANTHER" id="PTHR43667:SF2">
    <property type="entry name" value="FATTY ACID C-METHYL TRANSFERASE"/>
    <property type="match status" value="1"/>
</dbReference>
<dbReference type="Pfam" id="PF13847">
    <property type="entry name" value="Methyltransf_31"/>
    <property type="match status" value="1"/>
</dbReference>
<evidence type="ECO:0000313" key="3">
    <source>
        <dbReference type="EMBL" id="KGF47887.1"/>
    </source>
</evidence>
<comment type="caution">
    <text evidence="3">The sequence shown here is derived from an EMBL/GenBank/DDBJ whole genome shotgun (WGS) entry which is preliminary data.</text>
</comment>
<dbReference type="Proteomes" id="UP000029628">
    <property type="component" value="Unassembled WGS sequence"/>
</dbReference>
<dbReference type="Gene3D" id="3.40.50.150">
    <property type="entry name" value="Vaccinia Virus protein VP39"/>
    <property type="match status" value="1"/>
</dbReference>
<dbReference type="eggNOG" id="COG4797">
    <property type="taxonomic scope" value="Bacteria"/>
</dbReference>
<feature type="domain" description="Methyltransferase regulatory" evidence="1">
    <location>
        <begin position="224"/>
        <end position="308"/>
    </location>
</feature>
<feature type="domain" description="Methyltransferase" evidence="2">
    <location>
        <begin position="48"/>
        <end position="192"/>
    </location>
</feature>
<dbReference type="EMBL" id="JRNT01000006">
    <property type="protein sequence ID" value="KGF47887.1"/>
    <property type="molecule type" value="Genomic_DNA"/>
</dbReference>
<keyword evidence="4" id="KW-1185">Reference proteome</keyword>
<dbReference type="InterPro" id="IPR018773">
    <property type="entry name" value="MeTrfase_reg_dom_prd"/>
</dbReference>
<evidence type="ECO:0000259" key="2">
    <source>
        <dbReference type="Pfam" id="PF13847"/>
    </source>
</evidence>
<dbReference type="RefSeq" id="WP_038151463.1">
    <property type="nucleotide sequence ID" value="NZ_JRNT01000006.1"/>
</dbReference>
<dbReference type="InterPro" id="IPR025714">
    <property type="entry name" value="Methyltranfer_dom"/>
</dbReference>
<dbReference type="AlphaFoldDB" id="A0A096BYR9"/>
<dbReference type="eggNOG" id="COG0220">
    <property type="taxonomic scope" value="Bacteria"/>
</dbReference>
<name>A0A096BYR9_9FIRM</name>
<gene>
    <name evidence="3" type="ORF">HMPREF0872_02005</name>
</gene>
<protein>
    <recommendedName>
        <fullName evidence="5">Methyltransferase</fullName>
    </recommendedName>
</protein>
<proteinExistence type="predicted"/>
<accession>A0A096BYR9</accession>
<dbReference type="InterPro" id="IPR050723">
    <property type="entry name" value="CFA/CMAS"/>
</dbReference>
<dbReference type="InterPro" id="IPR029063">
    <property type="entry name" value="SAM-dependent_MTases_sf"/>
</dbReference>
<reference evidence="3 4" key="1">
    <citation type="submission" date="2014-07" db="EMBL/GenBank/DDBJ databases">
        <authorList>
            <person name="McCorrison J."/>
            <person name="Sanka R."/>
            <person name="Torralba M."/>
            <person name="Gillis M."/>
            <person name="Haft D.H."/>
            <person name="Methe B."/>
            <person name="Sutton G."/>
            <person name="Nelson K.E."/>
        </authorList>
    </citation>
    <scope>NUCLEOTIDE SEQUENCE [LARGE SCALE GENOMIC DNA]</scope>
    <source>
        <strain evidence="3 4">DNF00314</strain>
    </source>
</reference>
<organism evidence="3 4">
    <name type="scientific">Veillonella montpellierensis DNF00314</name>
    <dbReference type="NCBI Taxonomy" id="1401067"/>
    <lineage>
        <taxon>Bacteria</taxon>
        <taxon>Bacillati</taxon>
        <taxon>Bacillota</taxon>
        <taxon>Negativicutes</taxon>
        <taxon>Veillonellales</taxon>
        <taxon>Veillonellaceae</taxon>
        <taxon>Veillonella</taxon>
    </lineage>
</organism>
<evidence type="ECO:0000259" key="1">
    <source>
        <dbReference type="Pfam" id="PF10119"/>
    </source>
</evidence>